<protein>
    <submittedName>
        <fullName evidence="1">Uncharacterized protein</fullName>
    </submittedName>
</protein>
<keyword evidence="2" id="KW-1185">Reference proteome</keyword>
<name>A0A934IWJ4_9HYPH</name>
<gene>
    <name evidence="1" type="ORF">JEQ47_16845</name>
</gene>
<accession>A0A934IWJ4</accession>
<dbReference type="RefSeq" id="WP_198877586.1">
    <property type="nucleotide sequence ID" value="NZ_JAEKMH010000004.1"/>
</dbReference>
<proteinExistence type="predicted"/>
<evidence type="ECO:0000313" key="2">
    <source>
        <dbReference type="Proteomes" id="UP000602124"/>
    </source>
</evidence>
<dbReference type="EMBL" id="JAEKMH010000004">
    <property type="protein sequence ID" value="MBJ3786396.1"/>
    <property type="molecule type" value="Genomic_DNA"/>
</dbReference>
<dbReference type="AlphaFoldDB" id="A0A934IWJ4"/>
<reference evidence="1" key="1">
    <citation type="submission" date="2020-12" db="EMBL/GenBank/DDBJ databases">
        <title>Devosia sp. MSA67 isolated from Mo River.</title>
        <authorList>
            <person name="Ma F."/>
            <person name="Zi Z."/>
        </authorList>
    </citation>
    <scope>NUCLEOTIDE SEQUENCE</scope>
    <source>
        <strain evidence="1">MSA67</strain>
    </source>
</reference>
<evidence type="ECO:0000313" key="1">
    <source>
        <dbReference type="EMBL" id="MBJ3786396.1"/>
    </source>
</evidence>
<organism evidence="1 2">
    <name type="scientific">Devosia sediminis</name>
    <dbReference type="NCBI Taxonomy" id="2798801"/>
    <lineage>
        <taxon>Bacteria</taxon>
        <taxon>Pseudomonadati</taxon>
        <taxon>Pseudomonadota</taxon>
        <taxon>Alphaproteobacteria</taxon>
        <taxon>Hyphomicrobiales</taxon>
        <taxon>Devosiaceae</taxon>
        <taxon>Devosia</taxon>
    </lineage>
</organism>
<comment type="caution">
    <text evidence="1">The sequence shown here is derived from an EMBL/GenBank/DDBJ whole genome shotgun (WGS) entry which is preliminary data.</text>
</comment>
<dbReference type="Proteomes" id="UP000602124">
    <property type="component" value="Unassembled WGS sequence"/>
</dbReference>
<sequence length="85" mass="9357">MTAHELPRAEDIDAIAAAIYDADQDMLDEGAAGRLAAGDHATISERLMRLPWARVVEAVKESYRRRARAAVAAQLDTARVLLERL</sequence>